<dbReference type="EMBL" id="VNHS01000007">
    <property type="protein sequence ID" value="TYP73168.1"/>
    <property type="molecule type" value="Genomic_DNA"/>
</dbReference>
<organism evidence="1 2">
    <name type="scientific">Paenibacillus methanolicus</name>
    <dbReference type="NCBI Taxonomy" id="582686"/>
    <lineage>
        <taxon>Bacteria</taxon>
        <taxon>Bacillati</taxon>
        <taxon>Bacillota</taxon>
        <taxon>Bacilli</taxon>
        <taxon>Bacillales</taxon>
        <taxon>Paenibacillaceae</taxon>
        <taxon>Paenibacillus</taxon>
    </lineage>
</organism>
<sequence length="140" mass="15862">MNEHLFGEIVPWERMGIFLLGEHIDAIKRKIDFAYTVVVSGDCTIVESEGIDLFFDENLALIQLTAYGTYKGKVLGEVGVGSILADYRDLLEYELIEDDNDCNFFSKQYKGIYFILEGWDDDNSAIKSISVNKIPFNSEA</sequence>
<name>A0A5S5C3H4_9BACL</name>
<keyword evidence="2" id="KW-1185">Reference proteome</keyword>
<proteinExistence type="predicted"/>
<evidence type="ECO:0000313" key="1">
    <source>
        <dbReference type="EMBL" id="TYP73168.1"/>
    </source>
</evidence>
<evidence type="ECO:0000313" key="2">
    <source>
        <dbReference type="Proteomes" id="UP000323257"/>
    </source>
</evidence>
<dbReference type="OrthoDB" id="2947899at2"/>
<gene>
    <name evidence="1" type="ORF">BCM02_107152</name>
</gene>
<dbReference type="RefSeq" id="WP_148930727.1">
    <property type="nucleotide sequence ID" value="NZ_VNHS01000007.1"/>
</dbReference>
<protein>
    <submittedName>
        <fullName evidence="1">Uncharacterized protein</fullName>
    </submittedName>
</protein>
<dbReference type="AlphaFoldDB" id="A0A5S5C3H4"/>
<dbReference type="Proteomes" id="UP000323257">
    <property type="component" value="Unassembled WGS sequence"/>
</dbReference>
<reference evidence="1 2" key="1">
    <citation type="submission" date="2019-07" db="EMBL/GenBank/DDBJ databases">
        <title>Genomic Encyclopedia of Type Strains, Phase III (KMG-III): the genomes of soil and plant-associated and newly described type strains.</title>
        <authorList>
            <person name="Whitman W."/>
        </authorList>
    </citation>
    <scope>NUCLEOTIDE SEQUENCE [LARGE SCALE GENOMIC DNA]</scope>
    <source>
        <strain evidence="1 2">BL24</strain>
    </source>
</reference>
<accession>A0A5S5C3H4</accession>
<comment type="caution">
    <text evidence="1">The sequence shown here is derived from an EMBL/GenBank/DDBJ whole genome shotgun (WGS) entry which is preliminary data.</text>
</comment>